<feature type="signal peptide" evidence="1">
    <location>
        <begin position="1"/>
        <end position="19"/>
    </location>
</feature>
<proteinExistence type="evidence at transcript level"/>
<reference evidence="2" key="1">
    <citation type="submission" date="2012-12" db="EMBL/GenBank/DDBJ databases">
        <title>Identification and characterization of a phenylalanine ammonia-lyase gene family in Isatis indigotica Fort.</title>
        <authorList>
            <person name="Liu Q."/>
            <person name="Chen J."/>
            <person name="Zhou X."/>
            <person name="Di P."/>
            <person name="Xiao Y."/>
            <person name="Xuan H."/>
            <person name="Zhang L."/>
            <person name="Chen W."/>
        </authorList>
    </citation>
    <scope>NUCLEOTIDE SEQUENCE</scope>
    <source>
        <tissue evidence="2">Salivary gland</tissue>
    </source>
</reference>
<dbReference type="AlphaFoldDB" id="A0A0K8RIN3"/>
<feature type="chain" id="PRO_5005518423" evidence="1">
    <location>
        <begin position="20"/>
        <end position="118"/>
    </location>
</feature>
<keyword evidence="1" id="KW-0732">Signal</keyword>
<accession>A0A0K8RIN3</accession>
<dbReference type="EMBL" id="GADI01002867">
    <property type="protein sequence ID" value="JAA70941.1"/>
    <property type="molecule type" value="mRNA"/>
</dbReference>
<evidence type="ECO:0000256" key="1">
    <source>
        <dbReference type="SAM" id="SignalP"/>
    </source>
</evidence>
<protein>
    <submittedName>
        <fullName evidence="2">Putative salivary lipocalin</fullName>
    </submittedName>
</protein>
<name>A0A0K8RIN3_IXORI</name>
<organism evidence="2">
    <name type="scientific">Ixodes ricinus</name>
    <name type="common">Common tick</name>
    <name type="synonym">Acarus ricinus</name>
    <dbReference type="NCBI Taxonomy" id="34613"/>
    <lineage>
        <taxon>Eukaryota</taxon>
        <taxon>Metazoa</taxon>
        <taxon>Ecdysozoa</taxon>
        <taxon>Arthropoda</taxon>
        <taxon>Chelicerata</taxon>
        <taxon>Arachnida</taxon>
        <taxon>Acari</taxon>
        <taxon>Parasitiformes</taxon>
        <taxon>Ixodida</taxon>
        <taxon>Ixodoidea</taxon>
        <taxon>Ixodidae</taxon>
        <taxon>Ixodinae</taxon>
        <taxon>Ixodes</taxon>
    </lineage>
</organism>
<sequence>MMLALKHLVFCLSVSAAYADVEFQSWKKPPDNNPDLNRKYLGAMQDAWETIKCMANQSYYLIYSSGLGTREHYKKLVESSPSQRRTISKLGRYRNYQHQTFSKGKVVPTLLTGQKNYG</sequence>
<evidence type="ECO:0000313" key="2">
    <source>
        <dbReference type="EMBL" id="JAA70941.1"/>
    </source>
</evidence>